<feature type="domain" description="OTU" evidence="1">
    <location>
        <begin position="241"/>
        <end position="277"/>
    </location>
</feature>
<dbReference type="AlphaFoldDB" id="A0A0W8E223"/>
<gene>
    <name evidence="2" type="ORF">ASZ90_019932</name>
</gene>
<reference evidence="2" key="1">
    <citation type="journal article" date="2015" name="Proc. Natl. Acad. Sci. U.S.A.">
        <title>Networks of energetic and metabolic interactions define dynamics in microbial communities.</title>
        <authorList>
            <person name="Embree M."/>
            <person name="Liu J.K."/>
            <person name="Al-Bassam M.M."/>
            <person name="Zengler K."/>
        </authorList>
    </citation>
    <scope>NUCLEOTIDE SEQUENCE</scope>
</reference>
<sequence length="277" mass="31574">MSALKALTPYKSGVLLLLIIILLVILISRNTQAVVRAFVAQETTWKTGNYIQTETEHFQIRYLLADSDYVEVIGHTAEDAYVRVSDLFGYQPDHTTTIIIYPDSASLAESFGWEKDQKAMGVYWAGTIRLLSPQEWINGAADWQQTFASEGPVYHEFAHLLVDDITKGNYSRWFTEGIAQHVEKKLTGFEFAEPVIEQNSPYYEISMLEKNFDALDQPIAYWESLQIVEYLVDNYGEQSLLSILNYLGEGNCMEQAVSKTIGIDYKTFESDFLRSLI</sequence>
<accession>A0A0W8E223</accession>
<evidence type="ECO:0000259" key="1">
    <source>
        <dbReference type="PROSITE" id="PS50802"/>
    </source>
</evidence>
<name>A0A0W8E223_9ZZZZ</name>
<dbReference type="InterPro" id="IPR039568">
    <property type="entry name" value="Peptidase_MA-like_dom"/>
</dbReference>
<dbReference type="EMBL" id="LNQE01001915">
    <property type="protein sequence ID" value="KUG02676.1"/>
    <property type="molecule type" value="Genomic_DNA"/>
</dbReference>
<organism evidence="2">
    <name type="scientific">hydrocarbon metagenome</name>
    <dbReference type="NCBI Taxonomy" id="938273"/>
    <lineage>
        <taxon>unclassified sequences</taxon>
        <taxon>metagenomes</taxon>
        <taxon>ecological metagenomes</taxon>
    </lineage>
</organism>
<comment type="caution">
    <text evidence="2">The sequence shown here is derived from an EMBL/GenBank/DDBJ whole genome shotgun (WGS) entry which is preliminary data.</text>
</comment>
<evidence type="ECO:0000313" key="2">
    <source>
        <dbReference type="EMBL" id="KUG02676.1"/>
    </source>
</evidence>
<dbReference type="PROSITE" id="PS50802">
    <property type="entry name" value="OTU"/>
    <property type="match status" value="1"/>
</dbReference>
<proteinExistence type="predicted"/>
<dbReference type="Pfam" id="PF13485">
    <property type="entry name" value="Peptidase_MA_2"/>
    <property type="match status" value="1"/>
</dbReference>
<dbReference type="InterPro" id="IPR003323">
    <property type="entry name" value="OTU_dom"/>
</dbReference>
<protein>
    <recommendedName>
        <fullName evidence="1">OTU domain-containing protein</fullName>
    </recommendedName>
</protein>